<feature type="compositionally biased region" description="Basic and acidic residues" evidence="1">
    <location>
        <begin position="142"/>
        <end position="156"/>
    </location>
</feature>
<gene>
    <name evidence="3" type="primary">LOC108891514</name>
</gene>
<proteinExistence type="predicted"/>
<dbReference type="KEGG" id="lcf:108891514"/>
<organism evidence="2 3">
    <name type="scientific">Lates calcarifer</name>
    <name type="common">Barramundi</name>
    <name type="synonym">Holocentrus calcarifer</name>
    <dbReference type="NCBI Taxonomy" id="8187"/>
    <lineage>
        <taxon>Eukaryota</taxon>
        <taxon>Metazoa</taxon>
        <taxon>Chordata</taxon>
        <taxon>Craniata</taxon>
        <taxon>Vertebrata</taxon>
        <taxon>Euteleostomi</taxon>
        <taxon>Actinopterygii</taxon>
        <taxon>Neopterygii</taxon>
        <taxon>Teleostei</taxon>
        <taxon>Neoteleostei</taxon>
        <taxon>Acanthomorphata</taxon>
        <taxon>Carangaria</taxon>
        <taxon>Carangaria incertae sedis</taxon>
        <taxon>Centropomidae</taxon>
        <taxon>Lates</taxon>
    </lineage>
</organism>
<feature type="region of interest" description="Disordered" evidence="1">
    <location>
        <begin position="89"/>
        <end position="160"/>
    </location>
</feature>
<evidence type="ECO:0000256" key="1">
    <source>
        <dbReference type="SAM" id="MobiDB-lite"/>
    </source>
</evidence>
<accession>A0AAJ7Q1H2</accession>
<evidence type="ECO:0000313" key="2">
    <source>
        <dbReference type="Proteomes" id="UP000694890"/>
    </source>
</evidence>
<dbReference type="SUPFAM" id="SSF50249">
    <property type="entry name" value="Nucleic acid-binding proteins"/>
    <property type="match status" value="2"/>
</dbReference>
<dbReference type="Gene3D" id="2.40.50.140">
    <property type="entry name" value="Nucleic acid-binding proteins"/>
    <property type="match status" value="2"/>
</dbReference>
<feature type="compositionally biased region" description="Basic and acidic residues" evidence="1">
    <location>
        <begin position="105"/>
        <end position="116"/>
    </location>
</feature>
<dbReference type="GeneID" id="108891514"/>
<reference evidence="3" key="1">
    <citation type="submission" date="2025-08" db="UniProtKB">
        <authorList>
            <consortium name="RefSeq"/>
        </authorList>
    </citation>
    <scope>IDENTIFICATION</scope>
    <source>
        <tissue evidence="3">Brain</tissue>
    </source>
</reference>
<feature type="compositionally biased region" description="Basic and acidic residues" evidence="1">
    <location>
        <begin position="89"/>
        <end position="98"/>
    </location>
</feature>
<dbReference type="InterPro" id="IPR012340">
    <property type="entry name" value="NA-bd_OB-fold"/>
</dbReference>
<feature type="compositionally biased region" description="Acidic residues" evidence="1">
    <location>
        <begin position="132"/>
        <end position="141"/>
    </location>
</feature>
<dbReference type="RefSeq" id="XP_018544190.1">
    <property type="nucleotide sequence ID" value="XM_018688674.2"/>
</dbReference>
<protein>
    <submittedName>
        <fullName evidence="3">Uncharacterized protein LOC108891514 isoform X1</fullName>
    </submittedName>
</protein>
<name>A0AAJ7Q1H2_LATCA</name>
<dbReference type="AlphaFoldDB" id="A0AAJ7Q1H2"/>
<dbReference type="Proteomes" id="UP000694890">
    <property type="component" value="Unplaced"/>
</dbReference>
<evidence type="ECO:0000313" key="3">
    <source>
        <dbReference type="RefSeq" id="XP_018544190.1"/>
    </source>
</evidence>
<sequence>MSEFSEKEWKKALTSILEELDDPQYKKMLEYLERIPKGQKMEGSKEKMPKTIIEYYGFSESVSEINDAMNQVPRRDCAVQDLLSPFVNKLREENEKQSKGKKRKHESDSELKDKNQKPAAGFKKNNVKSDSESSDEEEDSAADQHKNCKPVEERKNQTWRKTINDLNTGGDLGQKAITVRVVQKSVLRSYQTQEKVEKLFFYLVVADETGSIKMMVYGKEHYQKIIENHSYLFKNVILEKSGYFHEKMIKVIEYSTVSRMSDVDVPEEMKLDAQRLIYRQNPVHSITKAKEFAKKTTLTTVSVKGKVMNIGSVTPVILKSTQEKKERQDFTLKDDTDEIRISLWGEDINQFRGISDGDLVEVTNTKTKCYFETVSLNSTDFTRIFRVQSAAAQPVKIEIISITSANKKETNLEAVFEGELQAFVVSSKHLAKAFGVKLGCDFEENLLQIKPLSAKAEIQGSKINKIRAG</sequence>